<comment type="caution">
    <text evidence="9">The sequence shown here is derived from an EMBL/GenBank/DDBJ whole genome shotgun (WGS) entry which is preliminary data.</text>
</comment>
<dbReference type="EMBL" id="PKMF04000104">
    <property type="protein sequence ID" value="KAK7850137.1"/>
    <property type="molecule type" value="Genomic_DNA"/>
</dbReference>
<dbReference type="Proteomes" id="UP000237347">
    <property type="component" value="Unassembled WGS sequence"/>
</dbReference>
<keyword evidence="2 7" id="KW-0328">Glycosyltransferase</keyword>
<accession>A0AAW0LGW9</accession>
<dbReference type="AlphaFoldDB" id="A0AAW0LGW9"/>
<protein>
    <recommendedName>
        <fullName evidence="7">Fucosyltransferase</fullName>
        <ecNumber evidence="7">2.4.1.-</ecNumber>
    </recommendedName>
</protein>
<evidence type="ECO:0000313" key="10">
    <source>
        <dbReference type="Proteomes" id="UP000237347"/>
    </source>
</evidence>
<dbReference type="InterPro" id="IPR004938">
    <property type="entry name" value="XG_FTase"/>
</dbReference>
<evidence type="ECO:0000256" key="6">
    <source>
        <dbReference type="ARBA" id="ARBA00023316"/>
    </source>
</evidence>
<dbReference type="GO" id="GO:0042546">
    <property type="term" value="P:cell wall biogenesis"/>
    <property type="evidence" value="ECO:0007669"/>
    <property type="project" value="InterPro"/>
</dbReference>
<evidence type="ECO:0000256" key="8">
    <source>
        <dbReference type="SAM" id="SignalP"/>
    </source>
</evidence>
<dbReference type="Gene3D" id="3.40.50.11340">
    <property type="match status" value="1"/>
</dbReference>
<comment type="function">
    <text evidence="7">May be involved in cell wall biosynthesis.</text>
</comment>
<dbReference type="GO" id="GO:0009969">
    <property type="term" value="P:xyloglucan biosynthetic process"/>
    <property type="evidence" value="ECO:0007669"/>
    <property type="project" value="TreeGrafter"/>
</dbReference>
<name>A0AAW0LGW9_QUESU</name>
<keyword evidence="6 7" id="KW-0961">Cell wall biogenesis/degradation</keyword>
<keyword evidence="10" id="KW-1185">Reference proteome</keyword>
<evidence type="ECO:0000256" key="5">
    <source>
        <dbReference type="ARBA" id="ARBA00023180"/>
    </source>
</evidence>
<dbReference type="GO" id="GO:0032580">
    <property type="term" value="C:Golgi cisterna membrane"/>
    <property type="evidence" value="ECO:0007669"/>
    <property type="project" value="UniProtKB-SubCell"/>
</dbReference>
<keyword evidence="3 7" id="KW-0808">Transferase</keyword>
<dbReference type="Pfam" id="PF03254">
    <property type="entry name" value="XG_FTase"/>
    <property type="match status" value="2"/>
</dbReference>
<dbReference type="GO" id="GO:0008107">
    <property type="term" value="F:galactoside 2-alpha-L-fucosyltransferase activity"/>
    <property type="evidence" value="ECO:0007669"/>
    <property type="project" value="InterPro"/>
</dbReference>
<proteinExistence type="inferred from homology"/>
<gene>
    <name evidence="9" type="primary">FUT1</name>
    <name evidence="9" type="ORF">CFP56_001529</name>
</gene>
<dbReference type="GO" id="GO:0071555">
    <property type="term" value="P:cell wall organization"/>
    <property type="evidence" value="ECO:0007669"/>
    <property type="project" value="UniProtKB-UniRule"/>
</dbReference>
<evidence type="ECO:0000313" key="9">
    <source>
        <dbReference type="EMBL" id="KAK7850137.1"/>
    </source>
</evidence>
<keyword evidence="5" id="KW-0325">Glycoprotein</keyword>
<evidence type="ECO:0000256" key="1">
    <source>
        <dbReference type="ARBA" id="ARBA00010481"/>
    </source>
</evidence>
<comment type="similarity">
    <text evidence="1 7">Belongs to the glycosyltransferase 37 family.</text>
</comment>
<evidence type="ECO:0000256" key="4">
    <source>
        <dbReference type="ARBA" id="ARBA00023034"/>
    </source>
</evidence>
<keyword evidence="4 7" id="KW-0333">Golgi apparatus</keyword>
<dbReference type="EC" id="2.4.1.-" evidence="7"/>
<keyword evidence="8" id="KW-0732">Signal</keyword>
<sequence length="357" mass="40062">MSTPKMLKVLVASLVAFPLLVTLTLVLQNPPANRIGEVFEASALEKAAHNVTSLHAGSEDVSSQFTEMPKDKLLGGLLASGFDEGSCLSSGWGNRVLTLTSAFLYALLTNRVLLVDQGIVMTNLFSHDYDDHDKLFLCDQDQTLLSRVPWLIMKSDNYFVPSLFLMPSFEQELSKLFPQKDTVFHHLGRYLFHPSNHVWGLITRYYEAYLAKANERIGIQIRNFDTGPGPFQYVMDQVLACTLKYKVLPQVDRKRTIVTQSEKANLKAILITSLSSGTLRIQGLGGLKPWILYKSNNQTTPNPPCRMAMSMEPCFHAPPFYDCKTKKGIDNGALVPHVRHCEDMSWGIKLVDNHDEL</sequence>
<evidence type="ECO:0000256" key="7">
    <source>
        <dbReference type="RuleBase" id="RU367004"/>
    </source>
</evidence>
<comment type="subcellular location">
    <subcellularLocation>
        <location evidence="7">Golgi apparatus</location>
        <location evidence="7">Golgi stack membrane</location>
        <topology evidence="7">Single-pass type II membrane protein</topology>
    </subcellularLocation>
</comment>
<dbReference type="PANTHER" id="PTHR31889">
    <property type="entry name" value="FUCOSYLTRANSFERASE 2-RELATED"/>
    <property type="match status" value="1"/>
</dbReference>
<evidence type="ECO:0000256" key="2">
    <source>
        <dbReference type="ARBA" id="ARBA00022676"/>
    </source>
</evidence>
<dbReference type="PANTHER" id="PTHR31889:SF74">
    <property type="entry name" value="GALACTOSIDE 2-ALPHA-L-FUCOSYLTRANSFERASE"/>
    <property type="match status" value="1"/>
</dbReference>
<evidence type="ECO:0000256" key="3">
    <source>
        <dbReference type="ARBA" id="ARBA00022679"/>
    </source>
</evidence>
<feature type="signal peptide" evidence="8">
    <location>
        <begin position="1"/>
        <end position="28"/>
    </location>
</feature>
<reference evidence="9 10" key="1">
    <citation type="journal article" date="2018" name="Sci. Data">
        <title>The draft genome sequence of cork oak.</title>
        <authorList>
            <person name="Ramos A.M."/>
            <person name="Usie A."/>
            <person name="Barbosa P."/>
            <person name="Barros P.M."/>
            <person name="Capote T."/>
            <person name="Chaves I."/>
            <person name="Simoes F."/>
            <person name="Abreu I."/>
            <person name="Carrasquinho I."/>
            <person name="Faro C."/>
            <person name="Guimaraes J.B."/>
            <person name="Mendonca D."/>
            <person name="Nobrega F."/>
            <person name="Rodrigues L."/>
            <person name="Saibo N.J.M."/>
            <person name="Varela M.C."/>
            <person name="Egas C."/>
            <person name="Matos J."/>
            <person name="Miguel C.M."/>
            <person name="Oliveira M.M."/>
            <person name="Ricardo C.P."/>
            <person name="Goncalves S."/>
        </authorList>
    </citation>
    <scope>NUCLEOTIDE SEQUENCE [LARGE SCALE GENOMIC DNA]</scope>
    <source>
        <strain evidence="10">cv. HL8</strain>
    </source>
</reference>
<feature type="chain" id="PRO_5043553097" description="Fucosyltransferase" evidence="8">
    <location>
        <begin position="29"/>
        <end position="357"/>
    </location>
</feature>
<organism evidence="9 10">
    <name type="scientific">Quercus suber</name>
    <name type="common">Cork oak</name>
    <dbReference type="NCBI Taxonomy" id="58331"/>
    <lineage>
        <taxon>Eukaryota</taxon>
        <taxon>Viridiplantae</taxon>
        <taxon>Streptophyta</taxon>
        <taxon>Embryophyta</taxon>
        <taxon>Tracheophyta</taxon>
        <taxon>Spermatophyta</taxon>
        <taxon>Magnoliopsida</taxon>
        <taxon>eudicotyledons</taxon>
        <taxon>Gunneridae</taxon>
        <taxon>Pentapetalae</taxon>
        <taxon>rosids</taxon>
        <taxon>fabids</taxon>
        <taxon>Fagales</taxon>
        <taxon>Fagaceae</taxon>
        <taxon>Quercus</taxon>
    </lineage>
</organism>